<keyword evidence="10" id="KW-0325">Glycoprotein</keyword>
<comment type="similarity">
    <text evidence="3">Belongs to the glycosyltransferase GT106 family.</text>
</comment>
<evidence type="ECO:0000256" key="5">
    <source>
        <dbReference type="ARBA" id="ARBA00022679"/>
    </source>
</evidence>
<keyword evidence="5" id="KW-0808">Transferase</keyword>
<comment type="subcellular location">
    <subcellularLocation>
        <location evidence="1">Membrane</location>
        <topology evidence="1">Single-pass type II membrane protein</topology>
    </subcellularLocation>
</comment>
<feature type="transmembrane region" description="Helical" evidence="14">
    <location>
        <begin position="21"/>
        <end position="39"/>
    </location>
</feature>
<accession>A0A835EIT4</accession>
<evidence type="ECO:0000256" key="4">
    <source>
        <dbReference type="ARBA" id="ARBA00022676"/>
    </source>
</evidence>
<keyword evidence="16" id="KW-1185">Reference proteome</keyword>
<sequence length="495" mass="56566">MGGGGKAEKARRSSAARVKLWVARATTVLLWTCLVHLAANRELWAPSVLIRWPGGCFTQHHAVHHPSEAVAVADGGQREAAHHLVAPLPPKSKLLAFLVLEELSILRFSIFSFCHLISSILRSGIYKNNGYLMVSCNGGLNQMRAAICDMVTIARYLNVTLIVPELDKTSFWADPSDFQDIFDVDHFIASLRDEVRILRQLPPRLKRRVEMGFLRSMPPVSWSDISYYHHQILPLIRKYKVLHLNRTDSRLANNGLPVEIQRLRCRVNYNALRFTPEIEKLGRRLVQALRRNGPFVVLHLRYEMDMLAFSGCTHGCSDKEAEELTKMRYAYPWWKEKVIDSDAKRKDGFCPLTPEETALVLQALDIDRSYQIYIAADVGLFQNHSSQMAALDYMVSLESDIFIPTYDGNMAKVVEGHRRYLGFKKTVLLDRKLIVELVDQYRNGTLSWPDFSSAVKASHMSRMGEPSRREAIPDKPKEEDYFYANPHECFMFAPT</sequence>
<dbReference type="PANTHER" id="PTHR31741:SF65">
    <property type="entry name" value="O-FUCOSYLTRANSFERASE FAMILY PROTEIN"/>
    <property type="match status" value="1"/>
</dbReference>
<gene>
    <name evidence="15" type="ORF">HU200_037849</name>
</gene>
<dbReference type="GO" id="GO:0016757">
    <property type="term" value="F:glycosyltransferase activity"/>
    <property type="evidence" value="ECO:0007669"/>
    <property type="project" value="UniProtKB-KW"/>
</dbReference>
<evidence type="ECO:0000256" key="6">
    <source>
        <dbReference type="ARBA" id="ARBA00022692"/>
    </source>
</evidence>
<organism evidence="15 16">
    <name type="scientific">Digitaria exilis</name>
    <dbReference type="NCBI Taxonomy" id="1010633"/>
    <lineage>
        <taxon>Eukaryota</taxon>
        <taxon>Viridiplantae</taxon>
        <taxon>Streptophyta</taxon>
        <taxon>Embryophyta</taxon>
        <taxon>Tracheophyta</taxon>
        <taxon>Spermatophyta</taxon>
        <taxon>Magnoliopsida</taxon>
        <taxon>Liliopsida</taxon>
        <taxon>Poales</taxon>
        <taxon>Poaceae</taxon>
        <taxon>PACMAD clade</taxon>
        <taxon>Panicoideae</taxon>
        <taxon>Panicodae</taxon>
        <taxon>Paniceae</taxon>
        <taxon>Anthephorinae</taxon>
        <taxon>Digitaria</taxon>
    </lineage>
</organism>
<dbReference type="PANTHER" id="PTHR31741">
    <property type="entry name" value="OS02G0726500 PROTEIN-RELATED"/>
    <property type="match status" value="1"/>
</dbReference>
<dbReference type="PIRSF" id="PIRSF009360">
    <property type="entry name" value="UCP009360"/>
    <property type="match status" value="1"/>
</dbReference>
<evidence type="ECO:0000256" key="2">
    <source>
        <dbReference type="ARBA" id="ARBA00004881"/>
    </source>
</evidence>
<dbReference type="Pfam" id="PF10250">
    <property type="entry name" value="O-FucT"/>
    <property type="match status" value="2"/>
</dbReference>
<keyword evidence="8 14" id="KW-1133">Transmembrane helix</keyword>
<evidence type="ECO:0000256" key="10">
    <source>
        <dbReference type="ARBA" id="ARBA00023180"/>
    </source>
</evidence>
<evidence type="ECO:0000256" key="13">
    <source>
        <dbReference type="ARBA" id="ARBA00030350"/>
    </source>
</evidence>
<dbReference type="GO" id="GO:0005737">
    <property type="term" value="C:cytoplasm"/>
    <property type="evidence" value="ECO:0007669"/>
    <property type="project" value="TreeGrafter"/>
</dbReference>
<evidence type="ECO:0000256" key="8">
    <source>
        <dbReference type="ARBA" id="ARBA00022989"/>
    </source>
</evidence>
<dbReference type="CDD" id="cd11299">
    <property type="entry name" value="O-FucT_plant"/>
    <property type="match status" value="1"/>
</dbReference>
<evidence type="ECO:0000313" key="16">
    <source>
        <dbReference type="Proteomes" id="UP000636709"/>
    </source>
</evidence>
<comment type="pathway">
    <text evidence="2">Glycan metabolism.</text>
</comment>
<keyword evidence="4" id="KW-0328">Glycosyltransferase</keyword>
<dbReference type="Proteomes" id="UP000636709">
    <property type="component" value="Unassembled WGS sequence"/>
</dbReference>
<proteinExistence type="inferred from homology"/>
<keyword evidence="11" id="KW-0294">Fucose metabolism</keyword>
<evidence type="ECO:0000256" key="12">
    <source>
        <dbReference type="ARBA" id="ARBA00023277"/>
    </source>
</evidence>
<dbReference type="InterPro" id="IPR024709">
    <property type="entry name" value="FucosylTrfase_pln"/>
</dbReference>
<reference evidence="15" key="1">
    <citation type="submission" date="2020-07" db="EMBL/GenBank/DDBJ databases">
        <title>Genome sequence and genetic diversity analysis of an under-domesticated orphan crop, white fonio (Digitaria exilis).</title>
        <authorList>
            <person name="Bennetzen J.L."/>
            <person name="Chen S."/>
            <person name="Ma X."/>
            <person name="Wang X."/>
            <person name="Yssel A.E.J."/>
            <person name="Chaluvadi S.R."/>
            <person name="Johnson M."/>
            <person name="Gangashetty P."/>
            <person name="Hamidou F."/>
            <person name="Sanogo M.D."/>
            <person name="Zwaenepoel A."/>
            <person name="Wallace J."/>
            <person name="Van De Peer Y."/>
            <person name="Van Deynze A."/>
        </authorList>
    </citation>
    <scope>NUCLEOTIDE SEQUENCE</scope>
    <source>
        <tissue evidence="15">Leaves</tissue>
    </source>
</reference>
<dbReference type="AlphaFoldDB" id="A0A835EIT4"/>
<dbReference type="GO" id="GO:0006004">
    <property type="term" value="P:fucose metabolic process"/>
    <property type="evidence" value="ECO:0007669"/>
    <property type="project" value="UniProtKB-KW"/>
</dbReference>
<dbReference type="EMBL" id="JACEFO010001901">
    <property type="protein sequence ID" value="KAF8694761.1"/>
    <property type="molecule type" value="Genomic_DNA"/>
</dbReference>
<evidence type="ECO:0000313" key="15">
    <source>
        <dbReference type="EMBL" id="KAF8694761.1"/>
    </source>
</evidence>
<dbReference type="GO" id="GO:0016020">
    <property type="term" value="C:membrane"/>
    <property type="evidence" value="ECO:0007669"/>
    <property type="project" value="UniProtKB-SubCell"/>
</dbReference>
<evidence type="ECO:0000256" key="11">
    <source>
        <dbReference type="ARBA" id="ARBA00023253"/>
    </source>
</evidence>
<name>A0A835EIT4_9POAL</name>
<evidence type="ECO:0000256" key="1">
    <source>
        <dbReference type="ARBA" id="ARBA00004606"/>
    </source>
</evidence>
<keyword evidence="12" id="KW-0119">Carbohydrate metabolism</keyword>
<evidence type="ECO:0000256" key="14">
    <source>
        <dbReference type="SAM" id="Phobius"/>
    </source>
</evidence>
<evidence type="ECO:0000256" key="3">
    <source>
        <dbReference type="ARBA" id="ARBA00007737"/>
    </source>
</evidence>
<comment type="caution">
    <text evidence="15">The sequence shown here is derived from an EMBL/GenBank/DDBJ whole genome shotgun (WGS) entry which is preliminary data.</text>
</comment>
<keyword evidence="7" id="KW-0735">Signal-anchor</keyword>
<evidence type="ECO:0000256" key="9">
    <source>
        <dbReference type="ARBA" id="ARBA00023136"/>
    </source>
</evidence>
<dbReference type="InterPro" id="IPR019378">
    <property type="entry name" value="GDP-Fuc_O-FucTrfase"/>
</dbReference>
<dbReference type="OrthoDB" id="1874781at2759"/>
<keyword evidence="9 14" id="KW-0472">Membrane</keyword>
<protein>
    <recommendedName>
        <fullName evidence="13">O-fucosyltransferase family protein</fullName>
    </recommendedName>
</protein>
<keyword evidence="6 14" id="KW-0812">Transmembrane</keyword>
<evidence type="ECO:0000256" key="7">
    <source>
        <dbReference type="ARBA" id="ARBA00022968"/>
    </source>
</evidence>